<accession>A0AAV2LXG0</accession>
<evidence type="ECO:0000313" key="3">
    <source>
        <dbReference type="Proteomes" id="UP001497482"/>
    </source>
</evidence>
<name>A0AAV2LXG0_KNICA</name>
<keyword evidence="3" id="KW-1185">Reference proteome</keyword>
<reference evidence="2 3" key="1">
    <citation type="submission" date="2024-04" db="EMBL/GenBank/DDBJ databases">
        <authorList>
            <person name="Waldvogel A.-M."/>
            <person name="Schoenle A."/>
        </authorList>
    </citation>
    <scope>NUCLEOTIDE SEQUENCE [LARGE SCALE GENOMIC DNA]</scope>
</reference>
<dbReference type="EMBL" id="OZ035827">
    <property type="protein sequence ID" value="CAL1605710.1"/>
    <property type="molecule type" value="Genomic_DNA"/>
</dbReference>
<keyword evidence="1" id="KW-0472">Membrane</keyword>
<feature type="transmembrane region" description="Helical" evidence="1">
    <location>
        <begin position="12"/>
        <end position="29"/>
    </location>
</feature>
<organism evidence="2 3">
    <name type="scientific">Knipowitschia caucasica</name>
    <name type="common">Caucasian dwarf goby</name>
    <name type="synonym">Pomatoschistus caucasicus</name>
    <dbReference type="NCBI Taxonomy" id="637954"/>
    <lineage>
        <taxon>Eukaryota</taxon>
        <taxon>Metazoa</taxon>
        <taxon>Chordata</taxon>
        <taxon>Craniata</taxon>
        <taxon>Vertebrata</taxon>
        <taxon>Euteleostomi</taxon>
        <taxon>Actinopterygii</taxon>
        <taxon>Neopterygii</taxon>
        <taxon>Teleostei</taxon>
        <taxon>Neoteleostei</taxon>
        <taxon>Acanthomorphata</taxon>
        <taxon>Gobiaria</taxon>
        <taxon>Gobiiformes</taxon>
        <taxon>Gobioidei</taxon>
        <taxon>Gobiidae</taxon>
        <taxon>Gobiinae</taxon>
        <taxon>Knipowitschia</taxon>
    </lineage>
</organism>
<keyword evidence="1" id="KW-0812">Transmembrane</keyword>
<evidence type="ECO:0000256" key="1">
    <source>
        <dbReference type="SAM" id="Phobius"/>
    </source>
</evidence>
<gene>
    <name evidence="2" type="ORF">KC01_LOCUS33042</name>
</gene>
<protein>
    <submittedName>
        <fullName evidence="2">Uncharacterized protein</fullName>
    </submittedName>
</protein>
<dbReference type="AlphaFoldDB" id="A0AAV2LXG0"/>
<dbReference type="Proteomes" id="UP001497482">
    <property type="component" value="Chromosome 5"/>
</dbReference>
<evidence type="ECO:0000313" key="2">
    <source>
        <dbReference type="EMBL" id="CAL1605710.1"/>
    </source>
</evidence>
<proteinExistence type="predicted"/>
<keyword evidence="1" id="KW-1133">Transmembrane helix</keyword>
<sequence>MGSQGVLDSADPHLISLCTSVLSLAFLAAHRERGRVGRREASSGPPVGSAMIHSAISWMEGFGARPQRSEQGSKPAVTVPDGGNESPLLLLLFASRHSAHVQTNSTGTIVFIPLYAVG</sequence>